<name>A0A6J7EJV4_9ZZZZ</name>
<feature type="transmembrane region" description="Helical" evidence="1">
    <location>
        <begin position="61"/>
        <end position="82"/>
    </location>
</feature>
<keyword evidence="1" id="KW-1133">Transmembrane helix</keyword>
<proteinExistence type="predicted"/>
<gene>
    <name evidence="2" type="ORF">UFOPK3402_01513</name>
</gene>
<dbReference type="AlphaFoldDB" id="A0A6J7EJV4"/>
<protein>
    <submittedName>
        <fullName evidence="2">Unannotated protein</fullName>
    </submittedName>
</protein>
<feature type="transmembrane region" description="Helical" evidence="1">
    <location>
        <begin position="27"/>
        <end position="49"/>
    </location>
</feature>
<organism evidence="2">
    <name type="scientific">freshwater metagenome</name>
    <dbReference type="NCBI Taxonomy" id="449393"/>
    <lineage>
        <taxon>unclassified sequences</taxon>
        <taxon>metagenomes</taxon>
        <taxon>ecological metagenomes</taxon>
    </lineage>
</organism>
<evidence type="ECO:0000313" key="2">
    <source>
        <dbReference type="EMBL" id="CAB4883346.1"/>
    </source>
</evidence>
<accession>A0A6J7EJV4</accession>
<evidence type="ECO:0000256" key="1">
    <source>
        <dbReference type="SAM" id="Phobius"/>
    </source>
</evidence>
<keyword evidence="1" id="KW-0472">Membrane</keyword>
<sequence length="143" mass="15325">MYVLLAVSSALLFGVWKFGIGQFRGRISVYSVVLVSASSAVVIYLILGLSSHDFIIDARDASRGLIGGAFNLTGTFLVLKAYERGKLDVVAGVASASALVPLAYSFVAGEQVSLLAEAGRIGQSRRRSRRRGCPWRGTSRRPC</sequence>
<keyword evidence="1" id="KW-0812">Transmembrane</keyword>
<reference evidence="2" key="1">
    <citation type="submission" date="2020-05" db="EMBL/GenBank/DDBJ databases">
        <authorList>
            <person name="Chiriac C."/>
            <person name="Salcher M."/>
            <person name="Ghai R."/>
            <person name="Kavagutti S V."/>
        </authorList>
    </citation>
    <scope>NUCLEOTIDE SEQUENCE</scope>
</reference>
<dbReference type="EMBL" id="CAFBLS010000210">
    <property type="protein sequence ID" value="CAB4883346.1"/>
    <property type="molecule type" value="Genomic_DNA"/>
</dbReference>